<dbReference type="Pfam" id="PF26251">
    <property type="entry name" value="TPR_TRAPPC9-Trs120"/>
    <property type="match status" value="1"/>
</dbReference>
<dbReference type="Pfam" id="PF26280">
    <property type="entry name" value="Ig_TRAPPC9-Trs120_2nd"/>
    <property type="match status" value="1"/>
</dbReference>
<dbReference type="AlphaFoldDB" id="A0A5K1K077"/>
<evidence type="ECO:0000259" key="5">
    <source>
        <dbReference type="Pfam" id="PF26251"/>
    </source>
</evidence>
<evidence type="ECO:0000313" key="8">
    <source>
        <dbReference type="EMBL" id="VWO98658.1"/>
    </source>
</evidence>
<feature type="compositionally biased region" description="Basic and acidic residues" evidence="3">
    <location>
        <begin position="215"/>
        <end position="225"/>
    </location>
</feature>
<reference evidence="8" key="1">
    <citation type="submission" date="2019-10" db="EMBL/GenBank/DDBJ databases">
        <authorList>
            <person name="Nor Muhammad N."/>
        </authorList>
    </citation>
    <scope>NUCLEOTIDE SEQUENCE</scope>
</reference>
<name>A0A5K1K077_9APHY</name>
<evidence type="ECO:0000256" key="1">
    <source>
        <dbReference type="ARBA" id="ARBA00004555"/>
    </source>
</evidence>
<dbReference type="Pfam" id="PF26254">
    <property type="entry name" value="Ig_TRAPPC9-Trs120_1st"/>
    <property type="match status" value="1"/>
</dbReference>
<dbReference type="GO" id="GO:0004497">
    <property type="term" value="F:monooxygenase activity"/>
    <property type="evidence" value="ECO:0007669"/>
    <property type="project" value="UniProtKB-KW"/>
</dbReference>
<dbReference type="GO" id="GO:0005802">
    <property type="term" value="C:trans-Golgi network"/>
    <property type="evidence" value="ECO:0007669"/>
    <property type="project" value="TreeGrafter"/>
</dbReference>
<evidence type="ECO:0000259" key="6">
    <source>
        <dbReference type="Pfam" id="PF26254"/>
    </source>
</evidence>
<dbReference type="InterPro" id="IPR058565">
    <property type="entry name" value="Ig_TRAPPC9_Trs120_1st"/>
</dbReference>
<feature type="domain" description="Trs120/TRAPPC9 TPR region" evidence="5">
    <location>
        <begin position="347"/>
        <end position="571"/>
    </location>
</feature>
<feature type="domain" description="Trs120/TRAPPC9 N-terminal" evidence="4">
    <location>
        <begin position="10"/>
        <end position="345"/>
    </location>
</feature>
<dbReference type="InterPro" id="IPR058564">
    <property type="entry name" value="TPR_TRAPPC9_Trs120"/>
</dbReference>
<feature type="region of interest" description="Disordered" evidence="3">
    <location>
        <begin position="726"/>
        <end position="772"/>
    </location>
</feature>
<organism evidence="8">
    <name type="scientific">Ganoderma boninense</name>
    <dbReference type="NCBI Taxonomy" id="34458"/>
    <lineage>
        <taxon>Eukaryota</taxon>
        <taxon>Fungi</taxon>
        <taxon>Dikarya</taxon>
        <taxon>Basidiomycota</taxon>
        <taxon>Agaricomycotina</taxon>
        <taxon>Agaricomycetes</taxon>
        <taxon>Polyporales</taxon>
        <taxon>Polyporaceae</taxon>
        <taxon>Ganoderma</taxon>
    </lineage>
</organism>
<dbReference type="EMBL" id="LR727092">
    <property type="protein sequence ID" value="VWO98658.1"/>
    <property type="molecule type" value="Genomic_DNA"/>
</dbReference>
<feature type="domain" description="Trs120/TRAPPC9 first Ig-like" evidence="6">
    <location>
        <begin position="585"/>
        <end position="791"/>
    </location>
</feature>
<dbReference type="Pfam" id="PF08626">
    <property type="entry name" value="TRAPPC9-Trs120"/>
    <property type="match status" value="1"/>
</dbReference>
<dbReference type="Pfam" id="PF26282">
    <property type="entry name" value="Ig_TRAPPC9-Trs120_3rd"/>
    <property type="match status" value="1"/>
</dbReference>
<protein>
    <submittedName>
        <fullName evidence="8">L-ornithine 5-monooxygenase</fullName>
    </submittedName>
</protein>
<feature type="compositionally biased region" description="Basic and acidic residues" evidence="3">
    <location>
        <begin position="739"/>
        <end position="762"/>
    </location>
</feature>
<dbReference type="PANTHER" id="PTHR21512">
    <property type="entry name" value="TRAFFICKING PROTEIN PARTICLE COMPLEX SUBUNIT 9"/>
    <property type="match status" value="1"/>
</dbReference>
<keyword evidence="2" id="KW-0333">Golgi apparatus</keyword>
<dbReference type="InterPro" id="IPR058567">
    <property type="entry name" value="Ig_TRAPPC9_Trs120_3rd"/>
</dbReference>
<keyword evidence="8" id="KW-0560">Oxidoreductase</keyword>
<feature type="domain" description="Trs120/TRAPPC9 third Ig-like" evidence="7">
    <location>
        <begin position="969"/>
        <end position="1115"/>
    </location>
</feature>
<dbReference type="InterPro" id="IPR058563">
    <property type="entry name" value="Trs120_TRAPPC9_N"/>
</dbReference>
<evidence type="ECO:0000259" key="4">
    <source>
        <dbReference type="Pfam" id="PF08626"/>
    </source>
</evidence>
<comment type="subcellular location">
    <subcellularLocation>
        <location evidence="1">Golgi apparatus</location>
    </subcellularLocation>
</comment>
<evidence type="ECO:0000256" key="3">
    <source>
        <dbReference type="SAM" id="MobiDB-lite"/>
    </source>
</evidence>
<evidence type="ECO:0000256" key="2">
    <source>
        <dbReference type="ARBA" id="ARBA00023034"/>
    </source>
</evidence>
<keyword evidence="8" id="KW-0503">Monooxygenase</keyword>
<sequence length="1246" mass="137191">MESFAYGSLAQIRILLLPVGNIRRASFERWVQEIRSIDTISLGDLSTDVKDERSRFMPNHQLANGHLHLSYPSHPPADNHVPLSLFRTSDFPLAVVGIASCGPNDSLSTILAQFQTTVHETFPHGSMFPLSSNCFVFEESDNSTNIDLGDDLDGLVVIPSIMGNKGTYISTLVADLCSKVLVELATMQVLESPLGNEYLNGTLFPTLPPTSEMPRSLDDEPRRDSLPPLPSHNSQPELNGPRSKTPLGLKRTTTMGPALLPSRHSSLPPTPALPKKRVSAIGAASGHGRLFKVLADFFLLAGRLEEAAIWYNEAIVLFKAPQEAPWHAAALEGLATIPIVEAWSSTHGITRAQISASISQAHGPWFAHLDARERVRILEYIAAMYGAVGHVRKEAYVLREALACLMDMVVCGREESGTGSARVLSAGLANRSNSLNVATSQGTVGIRENERTEGNTSVLHIVKHVCRVHGIDLEAVKLIETGMPDRDSQGLQEDERGEEVAQPLREPFGWPELQIDIIREAIGIAEALPDYPSVAQFSLSALKLLYPVMHPRDQHSLYSTATRALATAKRRGDRQAVDYWSGQPIVSIEILPLPIVRLPLEKPISILAHASAAPGAIISGKKDPFLYNPRKTTLGETRTVLVQNEPFDLVVTLRNPYVFDLDLQNVQLSTSGVSFSSKGSPVLVPANSYHPVTMTGKAAEAGTLVIRGCIVQAPGGVSREFILPLSTEEEEERRSRRRSAMECETGRSKHAGLDSRPWEKSAKRGSTQGVVTTSATNKPAIRFVECTVVPEQPLLRIRRTSLTHGAVMLYNGEMSTIRITLENVSSLPVDLIHLTFDDSTIAPAQQALAEGDLSVFDTYETEYDLVNRPVFTWDREREPQEIGPGQKRVITVHCFGKVGCSSGTIHASYAYVKRPQESLRTPVEVFHTRQLSYPVLVTVYHMLECDAMDILSYTGATTTLPPTAGDEDFPNAKARRTLLHVGDIADWCIFSIEVRNTYGSPFEVTFERKQEGAEPASITSLVPPGSTSRIVLPVKKILLSEEHASRPIPMLSDRQYVVSASKLSAEEERAQRELFWYREELFKVVHGTWHETGGTRAGDLSLRQQRMTLPMLEALRVETARVRTTLIRYDEEGNPQPVPVDPAGVKYLPSPNEFVYLRTSIINLSPSDLVVTLNLDLEPADYVIFQGELVDIPGGRLAKGESYDIETPITFIACGRFDFSAEVYALTRSGESRQVGHGKMRIDVQP</sequence>
<dbReference type="PANTHER" id="PTHR21512:SF5">
    <property type="entry name" value="TRAFFICKING PROTEIN PARTICLE COMPLEX SUBUNIT 9"/>
    <property type="match status" value="1"/>
</dbReference>
<dbReference type="InterPro" id="IPR013935">
    <property type="entry name" value="Trs120_TRAPPC9"/>
</dbReference>
<proteinExistence type="predicted"/>
<gene>
    <name evidence="8" type="primary">E3QKK8</name>
</gene>
<feature type="region of interest" description="Disordered" evidence="3">
    <location>
        <begin position="205"/>
        <end position="273"/>
    </location>
</feature>
<evidence type="ECO:0000259" key="7">
    <source>
        <dbReference type="Pfam" id="PF26282"/>
    </source>
</evidence>
<accession>A0A5K1K077</accession>